<accession>A0A150GLV5</accession>
<dbReference type="InterPro" id="IPR043926">
    <property type="entry name" value="ABCG_dom"/>
</dbReference>
<proteinExistence type="predicted"/>
<feature type="transmembrane region" description="Helical" evidence="6">
    <location>
        <begin position="89"/>
        <end position="108"/>
    </location>
</feature>
<organism evidence="8 9">
    <name type="scientific">Gonium pectorale</name>
    <name type="common">Green alga</name>
    <dbReference type="NCBI Taxonomy" id="33097"/>
    <lineage>
        <taxon>Eukaryota</taxon>
        <taxon>Viridiplantae</taxon>
        <taxon>Chlorophyta</taxon>
        <taxon>core chlorophytes</taxon>
        <taxon>Chlorophyceae</taxon>
        <taxon>CS clade</taxon>
        <taxon>Chlamydomonadales</taxon>
        <taxon>Volvocaceae</taxon>
        <taxon>Gonium</taxon>
    </lineage>
</organism>
<evidence type="ECO:0000259" key="7">
    <source>
        <dbReference type="Pfam" id="PF19055"/>
    </source>
</evidence>
<evidence type="ECO:0000256" key="1">
    <source>
        <dbReference type="ARBA" id="ARBA00004141"/>
    </source>
</evidence>
<dbReference type="GO" id="GO:0016020">
    <property type="term" value="C:membrane"/>
    <property type="evidence" value="ECO:0007669"/>
    <property type="project" value="UniProtKB-SubCell"/>
</dbReference>
<dbReference type="AlphaFoldDB" id="A0A150GLV5"/>
<sequence>MSLYCSPLAPAVLLWRESASGLSLPAYFFACNVIDWLWVLLAPAISLGPYYYLTLPRMAFGQLYAAGLGVCWWCSGMAYLVSAVLPPQSVLMAGVFIALICGAFLHGLSPTLAAARGTALEGVLGLSYNRWAMEAVTLAEFRYYEPDMRTTLMSLSRSIGLCGVDKLLRIEGGKGDGGGPGGGGEEVTALEALRFLGVQRTFTVAGCDRYSTAAYVALAGLGLGFRLLGFLLLRRSCLRRQR</sequence>
<dbReference type="PANTHER" id="PTHR48041:SF91">
    <property type="entry name" value="ABC TRANSPORTER G FAMILY MEMBER 28"/>
    <property type="match status" value="1"/>
</dbReference>
<keyword evidence="4 6" id="KW-1133">Transmembrane helix</keyword>
<dbReference type="PANTHER" id="PTHR48041">
    <property type="entry name" value="ABC TRANSPORTER G FAMILY MEMBER 28"/>
    <property type="match status" value="1"/>
</dbReference>
<comment type="caution">
    <text evidence="8">The sequence shown here is derived from an EMBL/GenBank/DDBJ whole genome shotgun (WGS) entry which is preliminary data.</text>
</comment>
<dbReference type="Proteomes" id="UP000075714">
    <property type="component" value="Unassembled WGS sequence"/>
</dbReference>
<keyword evidence="2" id="KW-0813">Transport</keyword>
<dbReference type="EMBL" id="LSYV01000018">
    <property type="protein sequence ID" value="KXZ50300.1"/>
    <property type="molecule type" value="Genomic_DNA"/>
</dbReference>
<feature type="transmembrane region" description="Helical" evidence="6">
    <location>
        <begin position="63"/>
        <end position="82"/>
    </location>
</feature>
<feature type="transmembrane region" description="Helical" evidence="6">
    <location>
        <begin position="213"/>
        <end position="233"/>
    </location>
</feature>
<comment type="subcellular location">
    <subcellularLocation>
        <location evidence="1">Membrane</location>
        <topology evidence="1">Multi-pass membrane protein</topology>
    </subcellularLocation>
</comment>
<feature type="transmembrane region" description="Helical" evidence="6">
    <location>
        <begin position="26"/>
        <end position="51"/>
    </location>
</feature>
<evidence type="ECO:0000256" key="5">
    <source>
        <dbReference type="ARBA" id="ARBA00023136"/>
    </source>
</evidence>
<keyword evidence="9" id="KW-1185">Reference proteome</keyword>
<dbReference type="InterPro" id="IPR050352">
    <property type="entry name" value="ABCG_transporters"/>
</dbReference>
<keyword evidence="5 6" id="KW-0472">Membrane</keyword>
<evidence type="ECO:0000256" key="3">
    <source>
        <dbReference type="ARBA" id="ARBA00022692"/>
    </source>
</evidence>
<dbReference type="OrthoDB" id="551654at2759"/>
<evidence type="ECO:0000256" key="4">
    <source>
        <dbReference type="ARBA" id="ARBA00022989"/>
    </source>
</evidence>
<protein>
    <recommendedName>
        <fullName evidence="7">ABC transporter family G domain-containing protein</fullName>
    </recommendedName>
</protein>
<gene>
    <name evidence="8" type="ORF">GPECTOR_17g939</name>
</gene>
<evidence type="ECO:0000256" key="2">
    <source>
        <dbReference type="ARBA" id="ARBA00022448"/>
    </source>
</evidence>
<feature type="domain" description="ABC transporter family G" evidence="7">
    <location>
        <begin position="14"/>
        <end position="144"/>
    </location>
</feature>
<evidence type="ECO:0000256" key="6">
    <source>
        <dbReference type="SAM" id="Phobius"/>
    </source>
</evidence>
<name>A0A150GLV5_GONPE</name>
<keyword evidence="3 6" id="KW-0812">Transmembrane</keyword>
<dbReference type="GO" id="GO:0140359">
    <property type="term" value="F:ABC-type transporter activity"/>
    <property type="evidence" value="ECO:0007669"/>
    <property type="project" value="InterPro"/>
</dbReference>
<reference evidence="9" key="1">
    <citation type="journal article" date="2016" name="Nat. Commun.">
        <title>The Gonium pectorale genome demonstrates co-option of cell cycle regulation during the evolution of multicellularity.</title>
        <authorList>
            <person name="Hanschen E.R."/>
            <person name="Marriage T.N."/>
            <person name="Ferris P.J."/>
            <person name="Hamaji T."/>
            <person name="Toyoda A."/>
            <person name="Fujiyama A."/>
            <person name="Neme R."/>
            <person name="Noguchi H."/>
            <person name="Minakuchi Y."/>
            <person name="Suzuki M."/>
            <person name="Kawai-Toyooka H."/>
            <person name="Smith D.R."/>
            <person name="Sparks H."/>
            <person name="Anderson J."/>
            <person name="Bakaric R."/>
            <person name="Luria V."/>
            <person name="Karger A."/>
            <person name="Kirschner M.W."/>
            <person name="Durand P.M."/>
            <person name="Michod R.E."/>
            <person name="Nozaki H."/>
            <person name="Olson B.J."/>
        </authorList>
    </citation>
    <scope>NUCLEOTIDE SEQUENCE [LARGE SCALE GENOMIC DNA]</scope>
    <source>
        <strain evidence="9">NIES-2863</strain>
    </source>
</reference>
<dbReference type="Pfam" id="PF19055">
    <property type="entry name" value="ABC2_membrane_7"/>
    <property type="match status" value="1"/>
</dbReference>
<evidence type="ECO:0000313" key="8">
    <source>
        <dbReference type="EMBL" id="KXZ50300.1"/>
    </source>
</evidence>
<evidence type="ECO:0000313" key="9">
    <source>
        <dbReference type="Proteomes" id="UP000075714"/>
    </source>
</evidence>